<dbReference type="GO" id="GO:0004096">
    <property type="term" value="F:catalase activity"/>
    <property type="evidence" value="ECO:0007669"/>
    <property type="project" value="InterPro"/>
</dbReference>
<evidence type="ECO:0000256" key="5">
    <source>
        <dbReference type="ARBA" id="ARBA00023002"/>
    </source>
</evidence>
<dbReference type="GO" id="GO:0020037">
    <property type="term" value="F:heme binding"/>
    <property type="evidence" value="ECO:0007669"/>
    <property type="project" value="InterPro"/>
</dbReference>
<keyword evidence="6" id="KW-0408">Iron</keyword>
<proteinExistence type="inferred from homology"/>
<dbReference type="InterPro" id="IPR020835">
    <property type="entry name" value="Catalase_sf"/>
</dbReference>
<dbReference type="EMBL" id="ML977194">
    <property type="protein sequence ID" value="KAF1981761.1"/>
    <property type="molecule type" value="Genomic_DNA"/>
</dbReference>
<keyword evidence="2" id="KW-0575">Peroxidase</keyword>
<dbReference type="SUPFAM" id="SSF56634">
    <property type="entry name" value="Heme-dependent catalase-like"/>
    <property type="match status" value="1"/>
</dbReference>
<evidence type="ECO:0000259" key="7">
    <source>
        <dbReference type="SMART" id="SM01060"/>
    </source>
</evidence>
<keyword evidence="5" id="KW-0560">Oxidoreductase</keyword>
<keyword evidence="9" id="KW-1185">Reference proteome</keyword>
<dbReference type="GO" id="GO:0042542">
    <property type="term" value="P:response to hydrogen peroxide"/>
    <property type="evidence" value="ECO:0007669"/>
    <property type="project" value="TreeGrafter"/>
</dbReference>
<dbReference type="GO" id="GO:0005739">
    <property type="term" value="C:mitochondrion"/>
    <property type="evidence" value="ECO:0007669"/>
    <property type="project" value="TreeGrafter"/>
</dbReference>
<evidence type="ECO:0000256" key="3">
    <source>
        <dbReference type="ARBA" id="ARBA00022617"/>
    </source>
</evidence>
<dbReference type="InterPro" id="IPR011614">
    <property type="entry name" value="Catalase_core"/>
</dbReference>
<accession>A0A6G1GLG4</accession>
<dbReference type="PROSITE" id="PS51402">
    <property type="entry name" value="CATALASE_3"/>
    <property type="match status" value="1"/>
</dbReference>
<dbReference type="PANTHER" id="PTHR11465:SF9">
    <property type="entry name" value="CATALASE"/>
    <property type="match status" value="1"/>
</dbReference>
<dbReference type="AlphaFoldDB" id="A0A6G1GLG4"/>
<dbReference type="PANTHER" id="PTHR11465">
    <property type="entry name" value="CATALASE"/>
    <property type="match status" value="1"/>
</dbReference>
<evidence type="ECO:0000256" key="6">
    <source>
        <dbReference type="ARBA" id="ARBA00023004"/>
    </source>
</evidence>
<evidence type="ECO:0000313" key="9">
    <source>
        <dbReference type="Proteomes" id="UP000800041"/>
    </source>
</evidence>
<dbReference type="Proteomes" id="UP000800041">
    <property type="component" value="Unassembled WGS sequence"/>
</dbReference>
<dbReference type="GO" id="GO:0046872">
    <property type="term" value="F:metal ion binding"/>
    <property type="evidence" value="ECO:0007669"/>
    <property type="project" value="UniProtKB-KW"/>
</dbReference>
<keyword evidence="4" id="KW-0479">Metal-binding</keyword>
<protein>
    <submittedName>
        <fullName evidence="8">Heme-dependent catalase</fullName>
    </submittedName>
</protein>
<comment type="similarity">
    <text evidence="1">Belongs to the catalase family.</text>
</comment>
<evidence type="ECO:0000256" key="2">
    <source>
        <dbReference type="ARBA" id="ARBA00022559"/>
    </source>
</evidence>
<gene>
    <name evidence="8" type="ORF">K402DRAFT_415343</name>
</gene>
<evidence type="ECO:0000256" key="1">
    <source>
        <dbReference type="ARBA" id="ARBA00005329"/>
    </source>
</evidence>
<dbReference type="InterPro" id="IPR018028">
    <property type="entry name" value="Catalase"/>
</dbReference>
<sequence>MVAHFDRKPIPERMVRAKGAGAFGEFEVTHDITDIVISARLSTVGGEKGSTDTTCNPGGFAVKLQTEDGNWVMVGSNTPVFFNRDVMQLLGDRGTPLTCRFTNTCSGHTFRISISHPSMPRLTHAHRIRATKPCQQLMQSVSPTSTPVGTCETSSALSEPAVFLPGPLTSRSWPPPTQNLRAGASSTTLNGNPQKYFAPIEHMAVRPVHLVPCISPSADVM</sequence>
<evidence type="ECO:0000256" key="4">
    <source>
        <dbReference type="ARBA" id="ARBA00022723"/>
    </source>
</evidence>
<reference evidence="8" key="1">
    <citation type="journal article" date="2020" name="Stud. Mycol.">
        <title>101 Dothideomycetes genomes: a test case for predicting lifestyles and emergence of pathogens.</title>
        <authorList>
            <person name="Haridas S."/>
            <person name="Albert R."/>
            <person name="Binder M."/>
            <person name="Bloem J."/>
            <person name="Labutti K."/>
            <person name="Salamov A."/>
            <person name="Andreopoulos B."/>
            <person name="Baker S."/>
            <person name="Barry K."/>
            <person name="Bills G."/>
            <person name="Bluhm B."/>
            <person name="Cannon C."/>
            <person name="Castanera R."/>
            <person name="Culley D."/>
            <person name="Daum C."/>
            <person name="Ezra D."/>
            <person name="Gonzalez J."/>
            <person name="Henrissat B."/>
            <person name="Kuo A."/>
            <person name="Liang C."/>
            <person name="Lipzen A."/>
            <person name="Lutzoni F."/>
            <person name="Magnuson J."/>
            <person name="Mondo S."/>
            <person name="Nolan M."/>
            <person name="Ohm R."/>
            <person name="Pangilinan J."/>
            <person name="Park H.-J."/>
            <person name="Ramirez L."/>
            <person name="Alfaro M."/>
            <person name="Sun H."/>
            <person name="Tritt A."/>
            <person name="Yoshinaga Y."/>
            <person name="Zwiers L.-H."/>
            <person name="Turgeon B."/>
            <person name="Goodwin S."/>
            <person name="Spatafora J."/>
            <person name="Crous P."/>
            <person name="Grigoriev I."/>
        </authorList>
    </citation>
    <scope>NUCLEOTIDE SEQUENCE</scope>
    <source>
        <strain evidence="8">CBS 113979</strain>
    </source>
</reference>
<name>A0A6G1GLG4_9PEZI</name>
<keyword evidence="3" id="KW-0349">Heme</keyword>
<dbReference type="OrthoDB" id="6880011at2759"/>
<evidence type="ECO:0000313" key="8">
    <source>
        <dbReference type="EMBL" id="KAF1981761.1"/>
    </source>
</evidence>
<organism evidence="8 9">
    <name type="scientific">Aulographum hederae CBS 113979</name>
    <dbReference type="NCBI Taxonomy" id="1176131"/>
    <lineage>
        <taxon>Eukaryota</taxon>
        <taxon>Fungi</taxon>
        <taxon>Dikarya</taxon>
        <taxon>Ascomycota</taxon>
        <taxon>Pezizomycotina</taxon>
        <taxon>Dothideomycetes</taxon>
        <taxon>Pleosporomycetidae</taxon>
        <taxon>Aulographales</taxon>
        <taxon>Aulographaceae</taxon>
    </lineage>
</organism>
<feature type="domain" description="Catalase core" evidence="7">
    <location>
        <begin position="2"/>
        <end position="221"/>
    </location>
</feature>
<dbReference type="Pfam" id="PF00199">
    <property type="entry name" value="Catalase"/>
    <property type="match status" value="1"/>
</dbReference>
<dbReference type="GO" id="GO:0005777">
    <property type="term" value="C:peroxisome"/>
    <property type="evidence" value="ECO:0007669"/>
    <property type="project" value="TreeGrafter"/>
</dbReference>
<dbReference type="GO" id="GO:0042744">
    <property type="term" value="P:hydrogen peroxide catabolic process"/>
    <property type="evidence" value="ECO:0007669"/>
    <property type="project" value="TreeGrafter"/>
</dbReference>
<dbReference type="SMART" id="SM01060">
    <property type="entry name" value="Catalase"/>
    <property type="match status" value="1"/>
</dbReference>
<dbReference type="Gene3D" id="2.40.180.10">
    <property type="entry name" value="Catalase core domain"/>
    <property type="match status" value="2"/>
</dbReference>